<dbReference type="OrthoDB" id="202672at2759"/>
<dbReference type="EMBL" id="ML994646">
    <property type="protein sequence ID" value="KAF2182817.1"/>
    <property type="molecule type" value="Genomic_DNA"/>
</dbReference>
<protein>
    <submittedName>
        <fullName evidence="7">Uncharacterized protein</fullName>
    </submittedName>
</protein>
<dbReference type="InterPro" id="IPR024512">
    <property type="entry name" value="Ser_palmitoyltrfase_ssu-like"/>
</dbReference>
<evidence type="ECO:0000256" key="1">
    <source>
        <dbReference type="ARBA" id="ARBA00004477"/>
    </source>
</evidence>
<dbReference type="Proteomes" id="UP000800200">
    <property type="component" value="Unassembled WGS sequence"/>
</dbReference>
<keyword evidence="3" id="KW-0256">Endoplasmic reticulum</keyword>
<evidence type="ECO:0000313" key="8">
    <source>
        <dbReference type="Proteomes" id="UP000800200"/>
    </source>
</evidence>
<gene>
    <name evidence="7" type="ORF">K469DRAFT_690548</name>
</gene>
<evidence type="ECO:0000256" key="4">
    <source>
        <dbReference type="ARBA" id="ARBA00022989"/>
    </source>
</evidence>
<sequence>MWKIIRSVIGEDTLQTYNPRRRLAKDVSQLHPANRACFDSASVSAVILAASVLLLVAMLYPSSLLRWLQRKRYQYEVTFSLYMLTPTEKFIFNSILFLLLSLFIIAASLYLPEHITIIANRMFYYWFGDEESLNGASNAAQQVLATSSNILREAATQFLGNDNINQRMVGSGGLTGNGRAYMEP</sequence>
<keyword evidence="4 6" id="KW-1133">Transmembrane helix</keyword>
<evidence type="ECO:0000256" key="2">
    <source>
        <dbReference type="ARBA" id="ARBA00022692"/>
    </source>
</evidence>
<evidence type="ECO:0000256" key="3">
    <source>
        <dbReference type="ARBA" id="ARBA00022824"/>
    </source>
</evidence>
<proteinExistence type="predicted"/>
<feature type="transmembrane region" description="Helical" evidence="6">
    <location>
        <begin position="90"/>
        <end position="111"/>
    </location>
</feature>
<keyword evidence="2 6" id="KW-0812">Transmembrane</keyword>
<comment type="subcellular location">
    <subcellularLocation>
        <location evidence="1">Endoplasmic reticulum membrane</location>
        <topology evidence="1">Multi-pass membrane protein</topology>
    </subcellularLocation>
</comment>
<keyword evidence="5 6" id="KW-0472">Membrane</keyword>
<evidence type="ECO:0000256" key="6">
    <source>
        <dbReference type="SAM" id="Phobius"/>
    </source>
</evidence>
<dbReference type="Pfam" id="PF11779">
    <property type="entry name" value="SPT_ssu-like"/>
    <property type="match status" value="1"/>
</dbReference>
<feature type="transmembrane region" description="Helical" evidence="6">
    <location>
        <begin position="41"/>
        <end position="60"/>
    </location>
</feature>
<accession>A0A6A6DT29</accession>
<keyword evidence="8" id="KW-1185">Reference proteome</keyword>
<evidence type="ECO:0000256" key="5">
    <source>
        <dbReference type="ARBA" id="ARBA00023136"/>
    </source>
</evidence>
<evidence type="ECO:0000313" key="7">
    <source>
        <dbReference type="EMBL" id="KAF2182817.1"/>
    </source>
</evidence>
<dbReference type="GO" id="GO:0005789">
    <property type="term" value="C:endoplasmic reticulum membrane"/>
    <property type="evidence" value="ECO:0007669"/>
    <property type="project" value="UniProtKB-SubCell"/>
</dbReference>
<dbReference type="AlphaFoldDB" id="A0A6A6DT29"/>
<name>A0A6A6DT29_9PEZI</name>
<reference evidence="7" key="1">
    <citation type="journal article" date="2020" name="Stud. Mycol.">
        <title>101 Dothideomycetes genomes: a test case for predicting lifestyles and emergence of pathogens.</title>
        <authorList>
            <person name="Haridas S."/>
            <person name="Albert R."/>
            <person name="Binder M."/>
            <person name="Bloem J."/>
            <person name="Labutti K."/>
            <person name="Salamov A."/>
            <person name="Andreopoulos B."/>
            <person name="Baker S."/>
            <person name="Barry K."/>
            <person name="Bills G."/>
            <person name="Bluhm B."/>
            <person name="Cannon C."/>
            <person name="Castanera R."/>
            <person name="Culley D."/>
            <person name="Daum C."/>
            <person name="Ezra D."/>
            <person name="Gonzalez J."/>
            <person name="Henrissat B."/>
            <person name="Kuo A."/>
            <person name="Liang C."/>
            <person name="Lipzen A."/>
            <person name="Lutzoni F."/>
            <person name="Magnuson J."/>
            <person name="Mondo S."/>
            <person name="Nolan M."/>
            <person name="Ohm R."/>
            <person name="Pangilinan J."/>
            <person name="Park H.-J."/>
            <person name="Ramirez L."/>
            <person name="Alfaro M."/>
            <person name="Sun H."/>
            <person name="Tritt A."/>
            <person name="Yoshinaga Y."/>
            <person name="Zwiers L.-H."/>
            <person name="Turgeon B."/>
            <person name="Goodwin S."/>
            <person name="Spatafora J."/>
            <person name="Crous P."/>
            <person name="Grigoriev I."/>
        </authorList>
    </citation>
    <scope>NUCLEOTIDE SEQUENCE</scope>
    <source>
        <strain evidence="7">CBS 207.26</strain>
    </source>
</reference>
<organism evidence="7 8">
    <name type="scientific">Zopfia rhizophila CBS 207.26</name>
    <dbReference type="NCBI Taxonomy" id="1314779"/>
    <lineage>
        <taxon>Eukaryota</taxon>
        <taxon>Fungi</taxon>
        <taxon>Dikarya</taxon>
        <taxon>Ascomycota</taxon>
        <taxon>Pezizomycotina</taxon>
        <taxon>Dothideomycetes</taxon>
        <taxon>Dothideomycetes incertae sedis</taxon>
        <taxon>Zopfiaceae</taxon>
        <taxon>Zopfia</taxon>
    </lineage>
</organism>